<dbReference type="Gramene" id="KOM25864">
    <property type="protein sequence ID" value="KOM25864"/>
    <property type="gene ID" value="LR48_Vigan205s000100"/>
</dbReference>
<feature type="compositionally biased region" description="Low complexity" evidence="1">
    <location>
        <begin position="99"/>
        <end position="112"/>
    </location>
</feature>
<name>A0A0L9T6Y1_PHAAN</name>
<evidence type="ECO:0000256" key="1">
    <source>
        <dbReference type="SAM" id="MobiDB-lite"/>
    </source>
</evidence>
<protein>
    <submittedName>
        <fullName evidence="2">Uncharacterized protein</fullName>
    </submittedName>
</protein>
<feature type="compositionally biased region" description="Basic and acidic residues" evidence="1">
    <location>
        <begin position="113"/>
        <end position="128"/>
    </location>
</feature>
<proteinExistence type="predicted"/>
<organism evidence="2 3">
    <name type="scientific">Phaseolus angularis</name>
    <name type="common">Azuki bean</name>
    <name type="synonym">Vigna angularis</name>
    <dbReference type="NCBI Taxonomy" id="3914"/>
    <lineage>
        <taxon>Eukaryota</taxon>
        <taxon>Viridiplantae</taxon>
        <taxon>Streptophyta</taxon>
        <taxon>Embryophyta</taxon>
        <taxon>Tracheophyta</taxon>
        <taxon>Spermatophyta</taxon>
        <taxon>Magnoliopsida</taxon>
        <taxon>eudicotyledons</taxon>
        <taxon>Gunneridae</taxon>
        <taxon>Pentapetalae</taxon>
        <taxon>rosids</taxon>
        <taxon>fabids</taxon>
        <taxon>Fabales</taxon>
        <taxon>Fabaceae</taxon>
        <taxon>Papilionoideae</taxon>
        <taxon>50 kb inversion clade</taxon>
        <taxon>NPAAA clade</taxon>
        <taxon>indigoferoid/millettioid clade</taxon>
        <taxon>Phaseoleae</taxon>
        <taxon>Vigna</taxon>
    </lineage>
</organism>
<dbReference type="EMBL" id="KQ258294">
    <property type="protein sequence ID" value="KOM25864.1"/>
    <property type="molecule type" value="Genomic_DNA"/>
</dbReference>
<evidence type="ECO:0000313" key="2">
    <source>
        <dbReference type="EMBL" id="KOM25864.1"/>
    </source>
</evidence>
<feature type="region of interest" description="Disordered" evidence="1">
    <location>
        <begin position="87"/>
        <end position="139"/>
    </location>
</feature>
<feature type="region of interest" description="Disordered" evidence="1">
    <location>
        <begin position="1"/>
        <end position="56"/>
    </location>
</feature>
<feature type="compositionally biased region" description="Basic and acidic residues" evidence="1">
    <location>
        <begin position="8"/>
        <end position="31"/>
    </location>
</feature>
<dbReference type="Proteomes" id="UP000053144">
    <property type="component" value="Unassembled WGS sequence"/>
</dbReference>
<reference evidence="3" key="1">
    <citation type="journal article" date="2015" name="Proc. Natl. Acad. Sci. U.S.A.">
        <title>Genome sequencing of adzuki bean (Vigna angularis) provides insight into high starch and low fat accumulation and domestication.</title>
        <authorList>
            <person name="Yang K."/>
            <person name="Tian Z."/>
            <person name="Chen C."/>
            <person name="Luo L."/>
            <person name="Zhao B."/>
            <person name="Wang Z."/>
            <person name="Yu L."/>
            <person name="Li Y."/>
            <person name="Sun Y."/>
            <person name="Li W."/>
            <person name="Chen Y."/>
            <person name="Li Y."/>
            <person name="Zhang Y."/>
            <person name="Ai D."/>
            <person name="Zhao J."/>
            <person name="Shang C."/>
            <person name="Ma Y."/>
            <person name="Wu B."/>
            <person name="Wang M."/>
            <person name="Gao L."/>
            <person name="Sun D."/>
            <person name="Zhang P."/>
            <person name="Guo F."/>
            <person name="Wang W."/>
            <person name="Li Y."/>
            <person name="Wang J."/>
            <person name="Varshney R.K."/>
            <person name="Wang J."/>
            <person name="Ling H.Q."/>
            <person name="Wan P."/>
        </authorList>
    </citation>
    <scope>NUCLEOTIDE SEQUENCE</scope>
    <source>
        <strain evidence="3">cv. Jingnong 6</strain>
    </source>
</reference>
<gene>
    <name evidence="2" type="ORF">LR48_Vigan205s000100</name>
</gene>
<accession>A0A0L9T6Y1</accession>
<dbReference type="AlphaFoldDB" id="A0A0L9T6Y1"/>
<sequence length="244" mass="27131">MPSPTVGDARRTVEDVRPTVKDARPTVEDARSPGSLVRQDARSVRVARSARRSFGQRTLVRPGRSFGQGRSFGKTLVRPGRSFHSGRSFRIADARSTTDARSTANARSTADARSARDARSSRTLDSQDARQPGRSTAREEDARILWTNVRKFAYLDERSANNRTFKNWLSHFGTNVQFETKLDERTWLLQTGHLLDGAVVTEKLAVHRDFSWKMSVLDCVDGAAVATGSVGWWTYVLLLLHGGG</sequence>
<evidence type="ECO:0000313" key="3">
    <source>
        <dbReference type="Proteomes" id="UP000053144"/>
    </source>
</evidence>